<accession>A0ABV3Z0J9</accession>
<organism evidence="7 8">
    <name type="scientific">Hyphococcus lacteus</name>
    <dbReference type="NCBI Taxonomy" id="3143536"/>
    <lineage>
        <taxon>Bacteria</taxon>
        <taxon>Pseudomonadati</taxon>
        <taxon>Pseudomonadota</taxon>
        <taxon>Alphaproteobacteria</taxon>
        <taxon>Parvularculales</taxon>
        <taxon>Parvularculaceae</taxon>
        <taxon>Hyphococcus</taxon>
    </lineage>
</organism>
<comment type="caution">
    <text evidence="7">The sequence shown here is derived from an EMBL/GenBank/DDBJ whole genome shotgun (WGS) entry which is preliminary data.</text>
</comment>
<sequence>MTISNHYDVVIIGAGHAGAAMAISLRQRDFAGSILLVGDELSLPYERPPLSKDYLLGNLETAKLLIRPEAYWHENSVDLELGSPVAALNHKDSEITFSDGRRIGFNWCVLATGGRARYLNSPGANLTGIHCLRNIDDVERIRTELALVEDVAVVGAGFIGLEFAAVARTLGKNVTVIEAQERVLARVTSPTISEFIESQHRDEGVQFYLKHGVTAFEGDGNVSSVLLEDGTKIPAQLVVCGIGIDAETTLAEGAGLECDHGVVVDESFRSSAPNVLAIGDCSRHPNIFAGGPWRLESVQHAQDSAAVAAELILGESIPYSQVPTFWSDQYNIRLQSAGLLGVEYDTVIRGRIEDKKFSVIYTRDNRVVAIDCVNSPRDFMAARKLIQQGAQPDPIQLADIAVPLRSLV</sequence>
<dbReference type="SUPFAM" id="SSF51905">
    <property type="entry name" value="FAD/NAD(P)-binding domain"/>
    <property type="match status" value="2"/>
</dbReference>
<dbReference type="InterPro" id="IPR023753">
    <property type="entry name" value="FAD/NAD-binding_dom"/>
</dbReference>
<reference evidence="7 8" key="1">
    <citation type="submission" date="2024-05" db="EMBL/GenBank/DDBJ databases">
        <title>Three bacterial strains, DH-69, EH-24, and ECK-19 isolated from coastal sediments.</title>
        <authorList>
            <person name="Ye Y.-Q."/>
            <person name="Du Z.-J."/>
        </authorList>
    </citation>
    <scope>NUCLEOTIDE SEQUENCE [LARGE SCALE GENOMIC DNA]</scope>
    <source>
        <strain evidence="7 8">ECK-19</strain>
    </source>
</reference>
<evidence type="ECO:0000256" key="3">
    <source>
        <dbReference type="ARBA" id="ARBA00022827"/>
    </source>
</evidence>
<dbReference type="Gene3D" id="3.50.50.60">
    <property type="entry name" value="FAD/NAD(P)-binding domain"/>
    <property type="match status" value="2"/>
</dbReference>
<keyword evidence="3" id="KW-0274">FAD</keyword>
<dbReference type="Pfam" id="PF07992">
    <property type="entry name" value="Pyr_redox_2"/>
    <property type="match status" value="1"/>
</dbReference>
<proteinExistence type="predicted"/>
<feature type="domain" description="Reductase C-terminal" evidence="6">
    <location>
        <begin position="325"/>
        <end position="407"/>
    </location>
</feature>
<dbReference type="PANTHER" id="PTHR43557">
    <property type="entry name" value="APOPTOSIS-INDUCING FACTOR 1"/>
    <property type="match status" value="1"/>
</dbReference>
<keyword evidence="4" id="KW-0560">Oxidoreductase</keyword>
<protein>
    <submittedName>
        <fullName evidence="7">FAD-dependent oxidoreductase</fullName>
    </submittedName>
</protein>
<dbReference type="EMBL" id="JBEHZE010000001">
    <property type="protein sequence ID" value="MEX6632306.1"/>
    <property type="molecule type" value="Genomic_DNA"/>
</dbReference>
<dbReference type="InterPro" id="IPR036188">
    <property type="entry name" value="FAD/NAD-bd_sf"/>
</dbReference>
<keyword evidence="2" id="KW-0285">Flavoprotein</keyword>
<dbReference type="RefSeq" id="WP_369312232.1">
    <property type="nucleotide sequence ID" value="NZ_JBEHZE010000001.1"/>
</dbReference>
<evidence type="ECO:0000256" key="4">
    <source>
        <dbReference type="ARBA" id="ARBA00023002"/>
    </source>
</evidence>
<dbReference type="SUPFAM" id="SSF55424">
    <property type="entry name" value="FAD/NAD-linked reductases, dimerisation (C-terminal) domain"/>
    <property type="match status" value="1"/>
</dbReference>
<dbReference type="InterPro" id="IPR050446">
    <property type="entry name" value="FAD-oxidoreductase/Apoptosis"/>
</dbReference>
<comment type="cofactor">
    <cofactor evidence="1">
        <name>FAD</name>
        <dbReference type="ChEBI" id="CHEBI:57692"/>
    </cofactor>
</comment>
<evidence type="ECO:0000259" key="5">
    <source>
        <dbReference type="Pfam" id="PF07992"/>
    </source>
</evidence>
<keyword evidence="8" id="KW-1185">Reference proteome</keyword>
<evidence type="ECO:0000313" key="7">
    <source>
        <dbReference type="EMBL" id="MEX6632306.1"/>
    </source>
</evidence>
<dbReference type="InterPro" id="IPR016156">
    <property type="entry name" value="FAD/NAD-linked_Rdtase_dimer_sf"/>
</dbReference>
<gene>
    <name evidence="7" type="ORF">ABFZ84_01975</name>
</gene>
<evidence type="ECO:0000256" key="2">
    <source>
        <dbReference type="ARBA" id="ARBA00022630"/>
    </source>
</evidence>
<evidence type="ECO:0000259" key="6">
    <source>
        <dbReference type="Pfam" id="PF14759"/>
    </source>
</evidence>
<dbReference type="PRINTS" id="PR00411">
    <property type="entry name" value="PNDRDTASEI"/>
</dbReference>
<evidence type="ECO:0000313" key="8">
    <source>
        <dbReference type="Proteomes" id="UP001560685"/>
    </source>
</evidence>
<evidence type="ECO:0000256" key="1">
    <source>
        <dbReference type="ARBA" id="ARBA00001974"/>
    </source>
</evidence>
<feature type="domain" description="FAD/NAD(P)-binding" evidence="5">
    <location>
        <begin position="7"/>
        <end position="304"/>
    </location>
</feature>
<dbReference type="Gene3D" id="3.30.390.30">
    <property type="match status" value="1"/>
</dbReference>
<dbReference type="Pfam" id="PF14759">
    <property type="entry name" value="Reductase_C"/>
    <property type="match status" value="1"/>
</dbReference>
<dbReference type="PANTHER" id="PTHR43557:SF2">
    <property type="entry name" value="RIESKE DOMAIN-CONTAINING PROTEIN-RELATED"/>
    <property type="match status" value="1"/>
</dbReference>
<name>A0ABV3Z0J9_9PROT</name>
<dbReference type="InterPro" id="IPR028202">
    <property type="entry name" value="Reductase_C"/>
</dbReference>
<dbReference type="PRINTS" id="PR00368">
    <property type="entry name" value="FADPNR"/>
</dbReference>
<dbReference type="Proteomes" id="UP001560685">
    <property type="component" value="Unassembled WGS sequence"/>
</dbReference>